<dbReference type="Pfam" id="PF01391">
    <property type="entry name" value="Collagen"/>
    <property type="match status" value="1"/>
</dbReference>
<dbReference type="PANTHER" id="PTHR46928:SF1">
    <property type="entry name" value="MESENCHYME-SPECIFIC CELL SURFACE GLYCOPROTEIN"/>
    <property type="match status" value="1"/>
</dbReference>
<feature type="compositionally biased region" description="Low complexity" evidence="1">
    <location>
        <begin position="26"/>
        <end position="44"/>
    </location>
</feature>
<dbReference type="InterPro" id="IPR052956">
    <property type="entry name" value="Mesenchyme-surface_protein"/>
</dbReference>
<dbReference type="Gene3D" id="2.130.10.10">
    <property type="entry name" value="YVTN repeat-like/Quinoprotein amine dehydrogenase"/>
    <property type="match status" value="1"/>
</dbReference>
<dbReference type="AlphaFoldDB" id="A0A0F4QM25"/>
<evidence type="ECO:0000313" key="4">
    <source>
        <dbReference type="EMBL" id="KJZ07697.1"/>
    </source>
</evidence>
<evidence type="ECO:0000259" key="3">
    <source>
        <dbReference type="Pfam" id="PF22494"/>
    </source>
</evidence>
<protein>
    <submittedName>
        <fullName evidence="4">Alkaline phosphatase</fullName>
    </submittedName>
</protein>
<organism evidence="4 5">
    <name type="scientific">Pseudoalteromonas rubra</name>
    <dbReference type="NCBI Taxonomy" id="43658"/>
    <lineage>
        <taxon>Bacteria</taxon>
        <taxon>Pseudomonadati</taxon>
        <taxon>Pseudomonadota</taxon>
        <taxon>Gammaproteobacteria</taxon>
        <taxon>Alteromonadales</taxon>
        <taxon>Pseudoalteromonadaceae</taxon>
        <taxon>Pseudoalteromonas</taxon>
    </lineage>
</organism>
<keyword evidence="2" id="KW-0732">Signal</keyword>
<dbReference type="RefSeq" id="WP_046005690.1">
    <property type="nucleotide sequence ID" value="NZ_JXYA01000032.1"/>
</dbReference>
<dbReference type="InterPro" id="IPR015943">
    <property type="entry name" value="WD40/YVTN_repeat-like_dom_sf"/>
</dbReference>
<dbReference type="InterPro" id="IPR011044">
    <property type="entry name" value="Quino_amine_DH_bsu"/>
</dbReference>
<gene>
    <name evidence="4" type="ORF">TW77_14420</name>
</gene>
<dbReference type="NCBIfam" id="NF038117">
    <property type="entry name" value="choice_anch_I"/>
    <property type="match status" value="1"/>
</dbReference>
<accession>A0A0F4QM25</accession>
<feature type="domain" description="Choice-of-anchor I" evidence="3">
    <location>
        <begin position="92"/>
        <end position="612"/>
    </location>
</feature>
<sequence length="617" mass="65514">MKKTLISLTLLGLLSGCALDGDDGQTGKQGEQGLQGETGQAGQPGDKGDKGDAGAQGEPGIQGPQGENGARMSGDLSAQLVGRAVLNVASPEGAAEIVAYHGASQRIFALDSSGDTPQIAIIAAAQIDADKLSKDNQGVVTNTNLTVTQTIAVSEVVAADANSLAIHGDMLAVAMARATGETGFVLVYNIAEQTPQLLKSVEVGYLPDMVTFNQDGSKILVANEGEPAGDYSVDPQGSIAIIDINNGQVASQATLLGFEAFNEQQAQLQAQGVVFANPTGRTIKGQAINTSVAMDLEPEYVTVSKDNRYAYVSLQENNALAIVDLSDNSLTIKGLGYKDWGKWTLDASDKDDGINLRRYPGLYGMYQPDSIATYQWQGANFIVTANEGDGREYFFPAADEAECTANGGLDYDEDDGCLAYTDEIRAKDLTLADNFSYINNDNDDLGRLKVTTVMGDQDNDGQYEKLYTYGARSFSIWDQNGARVFDSGDEVVRITSALHGAQFNNDEDTNEGDTRSDAKGAEPEALTLGQIGERTYAFVGLERMGSILVYDVTNPFNVTFTTYLINRGLEEGADISGDLAPEGMTFVSAEESPTGTPLLIVGNEISGSIAIWSLTQK</sequence>
<keyword evidence="5" id="KW-1185">Reference proteome</keyword>
<dbReference type="InterPro" id="IPR008160">
    <property type="entry name" value="Collagen"/>
</dbReference>
<proteinExistence type="predicted"/>
<dbReference type="EMBL" id="JXYA01000032">
    <property type="protein sequence ID" value="KJZ07697.1"/>
    <property type="molecule type" value="Genomic_DNA"/>
</dbReference>
<evidence type="ECO:0000313" key="5">
    <source>
        <dbReference type="Proteomes" id="UP000033452"/>
    </source>
</evidence>
<feature type="compositionally biased region" description="Basic and acidic residues" evidence="1">
    <location>
        <begin position="512"/>
        <end position="521"/>
    </location>
</feature>
<feature type="compositionally biased region" description="Low complexity" evidence="1">
    <location>
        <begin position="53"/>
        <end position="69"/>
    </location>
</feature>
<comment type="caution">
    <text evidence="4">The sequence shown here is derived from an EMBL/GenBank/DDBJ whole genome shotgun (WGS) entry which is preliminary data.</text>
</comment>
<reference evidence="4 5" key="1">
    <citation type="journal article" date="2015" name="BMC Genomics">
        <title>Genome mining reveals unlocked bioactive potential of marine Gram-negative bacteria.</title>
        <authorList>
            <person name="Machado H."/>
            <person name="Sonnenschein E.C."/>
            <person name="Melchiorsen J."/>
            <person name="Gram L."/>
        </authorList>
    </citation>
    <scope>NUCLEOTIDE SEQUENCE [LARGE SCALE GENOMIC DNA]</scope>
    <source>
        <strain evidence="4 5">S2471</strain>
    </source>
</reference>
<feature type="signal peptide" evidence="2">
    <location>
        <begin position="1"/>
        <end position="20"/>
    </location>
</feature>
<dbReference type="PATRIC" id="fig|43658.5.peg.3050"/>
<dbReference type="OrthoDB" id="9803927at2"/>
<dbReference type="PANTHER" id="PTHR46928">
    <property type="entry name" value="MESENCHYME-SPECIFIC CELL SURFACE GLYCOPROTEIN"/>
    <property type="match status" value="1"/>
</dbReference>
<dbReference type="PROSITE" id="PS51257">
    <property type="entry name" value="PROKAR_LIPOPROTEIN"/>
    <property type="match status" value="1"/>
</dbReference>
<dbReference type="InterPro" id="IPR055188">
    <property type="entry name" value="Choice_anch_I"/>
</dbReference>
<feature type="region of interest" description="Disordered" evidence="1">
    <location>
        <begin position="502"/>
        <end position="521"/>
    </location>
</feature>
<feature type="chain" id="PRO_5002475556" evidence="2">
    <location>
        <begin position="21"/>
        <end position="617"/>
    </location>
</feature>
<feature type="region of interest" description="Disordered" evidence="1">
    <location>
        <begin position="24"/>
        <end position="72"/>
    </location>
</feature>
<dbReference type="SUPFAM" id="SSF50969">
    <property type="entry name" value="YVTN repeat-like/Quinoprotein amine dehydrogenase"/>
    <property type="match status" value="1"/>
</dbReference>
<name>A0A0F4QM25_9GAMM</name>
<dbReference type="Proteomes" id="UP000033452">
    <property type="component" value="Unassembled WGS sequence"/>
</dbReference>
<dbReference type="Pfam" id="PF22494">
    <property type="entry name" value="choice_anch_I"/>
    <property type="match status" value="1"/>
</dbReference>
<evidence type="ECO:0000256" key="2">
    <source>
        <dbReference type="SAM" id="SignalP"/>
    </source>
</evidence>
<evidence type="ECO:0000256" key="1">
    <source>
        <dbReference type="SAM" id="MobiDB-lite"/>
    </source>
</evidence>